<feature type="region of interest" description="Disordered" evidence="2">
    <location>
        <begin position="154"/>
        <end position="193"/>
    </location>
</feature>
<dbReference type="Gene3D" id="3.30.530.20">
    <property type="match status" value="1"/>
</dbReference>
<dbReference type="OrthoDB" id="567237at2759"/>
<evidence type="ECO:0000256" key="3">
    <source>
        <dbReference type="SAM" id="Phobius"/>
    </source>
</evidence>
<dbReference type="SUPFAM" id="SSF55961">
    <property type="entry name" value="Bet v1-like"/>
    <property type="match status" value="1"/>
</dbReference>
<comment type="similarity">
    <text evidence="1">Belongs to the AHA1 family.</text>
</comment>
<dbReference type="SUPFAM" id="SSF103111">
    <property type="entry name" value="Activator of Hsp90 ATPase, Aha1"/>
    <property type="match status" value="1"/>
</dbReference>
<feature type="compositionally biased region" description="Low complexity" evidence="2">
    <location>
        <begin position="164"/>
        <end position="193"/>
    </location>
</feature>
<evidence type="ECO:0000313" key="5">
    <source>
        <dbReference type="EMBL" id="KAJ1984115.1"/>
    </source>
</evidence>
<comment type="caution">
    <text evidence="5">The sequence shown here is derived from an EMBL/GenBank/DDBJ whole genome shotgun (WGS) entry which is preliminary data.</text>
</comment>
<name>A0A9W8EFI6_9FUNG</name>
<organism evidence="5 6">
    <name type="scientific">Dimargaris verticillata</name>
    <dbReference type="NCBI Taxonomy" id="2761393"/>
    <lineage>
        <taxon>Eukaryota</taxon>
        <taxon>Fungi</taxon>
        <taxon>Fungi incertae sedis</taxon>
        <taxon>Zoopagomycota</taxon>
        <taxon>Kickxellomycotina</taxon>
        <taxon>Dimargaritomycetes</taxon>
        <taxon>Dimargaritales</taxon>
        <taxon>Dimargaritaceae</taxon>
        <taxon>Dimargaris</taxon>
    </lineage>
</organism>
<dbReference type="Pfam" id="PF08327">
    <property type="entry name" value="AHSA1"/>
    <property type="match status" value="1"/>
</dbReference>
<protein>
    <submittedName>
        <fullName evidence="5">Co-chaperone</fullName>
    </submittedName>
</protein>
<dbReference type="InterPro" id="IPR015310">
    <property type="entry name" value="AHSA1-like_N"/>
</dbReference>
<evidence type="ECO:0000313" key="6">
    <source>
        <dbReference type="Proteomes" id="UP001151582"/>
    </source>
</evidence>
<dbReference type="InterPro" id="IPR036338">
    <property type="entry name" value="Aha1"/>
</dbReference>
<dbReference type="InterPro" id="IPR023393">
    <property type="entry name" value="START-like_dom_sf"/>
</dbReference>
<reference evidence="5" key="1">
    <citation type="submission" date="2022-07" db="EMBL/GenBank/DDBJ databases">
        <title>Phylogenomic reconstructions and comparative analyses of Kickxellomycotina fungi.</title>
        <authorList>
            <person name="Reynolds N.K."/>
            <person name="Stajich J.E."/>
            <person name="Barry K."/>
            <person name="Grigoriev I.V."/>
            <person name="Crous P."/>
            <person name="Smith M.E."/>
        </authorList>
    </citation>
    <scope>NUCLEOTIDE SEQUENCE</scope>
    <source>
        <strain evidence="5">RSA 567</strain>
    </source>
</reference>
<feature type="domain" description="Activator of Hsp90 ATPase AHSA1-like N-terminal" evidence="4">
    <location>
        <begin position="14"/>
        <end position="147"/>
    </location>
</feature>
<keyword evidence="6" id="KW-1185">Reference proteome</keyword>
<dbReference type="GO" id="GO:0051087">
    <property type="term" value="F:protein-folding chaperone binding"/>
    <property type="evidence" value="ECO:0007669"/>
    <property type="project" value="InterPro"/>
</dbReference>
<dbReference type="Pfam" id="PF09229">
    <property type="entry name" value="Aha1_N"/>
    <property type="match status" value="1"/>
</dbReference>
<dbReference type="PANTHER" id="PTHR13009:SF22">
    <property type="entry name" value="LD43819P"/>
    <property type="match status" value="1"/>
</dbReference>
<evidence type="ECO:0000259" key="4">
    <source>
        <dbReference type="SMART" id="SM01000"/>
    </source>
</evidence>
<sequence>MSNWKNVNNWHWTEKNCINWAKDYFKQKLVQVACSYRDYDVKTTNVTDVTGDVDLNQRKGKVITIFDVAIKVTWEGTAPDGTEAAGTITIPEVAHDTTPDEYVFDIVVDSETAAKREIKDVVRKHLTPLLRTRLASFQDDLIDAHRKDVYIDPSQLGQPGNARSAAAPPTVPTSTTAAAASTATKPVVSSSLSPKVNNTVTIDETIEFVTSAAELYQTLLDPGRVAAWTRAAPQINPTEGAKFYLFGGNVTGVIEQLVPNQKIVQKWRLATWPADYYSQVTMTLDQGDQSVRLHLVQTGVPLGEQDQTKTNWHQYYWQSIKATFGFLIVETFTNHATFAAASRPSSDPARRARRSDAPRNSLSWLTPVAVVTAASAAIVYFVFYHA</sequence>
<keyword evidence="3" id="KW-1133">Transmembrane helix</keyword>
<dbReference type="CDD" id="cd08892">
    <property type="entry name" value="SRPBCC_Aha1"/>
    <property type="match status" value="1"/>
</dbReference>
<keyword evidence="3" id="KW-0472">Membrane</keyword>
<dbReference type="SMART" id="SM01000">
    <property type="entry name" value="Aha1_N"/>
    <property type="match status" value="1"/>
</dbReference>
<dbReference type="AlphaFoldDB" id="A0A9W8EFI6"/>
<dbReference type="EMBL" id="JANBQB010000030">
    <property type="protein sequence ID" value="KAJ1984115.1"/>
    <property type="molecule type" value="Genomic_DNA"/>
</dbReference>
<dbReference type="Proteomes" id="UP001151582">
    <property type="component" value="Unassembled WGS sequence"/>
</dbReference>
<dbReference type="PANTHER" id="PTHR13009">
    <property type="entry name" value="HEAT SHOCK PROTEIN 90 HSP90 CO-CHAPERONE AHA-1"/>
    <property type="match status" value="1"/>
</dbReference>
<gene>
    <name evidence="5" type="primary">AHA1</name>
    <name evidence="5" type="ORF">H4R34_000868</name>
</gene>
<feature type="transmembrane region" description="Helical" evidence="3">
    <location>
        <begin position="362"/>
        <end position="383"/>
    </location>
</feature>
<dbReference type="GO" id="GO:0006457">
    <property type="term" value="P:protein folding"/>
    <property type="evidence" value="ECO:0007669"/>
    <property type="project" value="TreeGrafter"/>
</dbReference>
<evidence type="ECO:0000256" key="1">
    <source>
        <dbReference type="ARBA" id="ARBA00006817"/>
    </source>
</evidence>
<dbReference type="GO" id="GO:0005829">
    <property type="term" value="C:cytosol"/>
    <property type="evidence" value="ECO:0007669"/>
    <property type="project" value="TreeGrafter"/>
</dbReference>
<dbReference type="GO" id="GO:0001671">
    <property type="term" value="F:ATPase activator activity"/>
    <property type="evidence" value="ECO:0007669"/>
    <property type="project" value="InterPro"/>
</dbReference>
<keyword evidence="3" id="KW-0812">Transmembrane</keyword>
<accession>A0A9W8EFI6</accession>
<evidence type="ECO:0000256" key="2">
    <source>
        <dbReference type="SAM" id="MobiDB-lite"/>
    </source>
</evidence>
<dbReference type="InterPro" id="IPR013538">
    <property type="entry name" value="ASHA1/2-like_C"/>
</dbReference>
<dbReference type="Gene3D" id="3.15.10.20">
    <property type="entry name" value="Activator of Hsp90 ATPase Aha1, N-terminal domain"/>
    <property type="match status" value="1"/>
</dbReference>
<proteinExistence type="inferred from homology"/>